<evidence type="ECO:0000313" key="5">
    <source>
        <dbReference type="Proteomes" id="UP001252186"/>
    </source>
</evidence>
<evidence type="ECO:0000256" key="2">
    <source>
        <dbReference type="ARBA" id="ARBA00022801"/>
    </source>
</evidence>
<evidence type="ECO:0000313" key="4">
    <source>
        <dbReference type="EMBL" id="MDT0552412.1"/>
    </source>
</evidence>
<gene>
    <name evidence="4" type="ORF">RM519_04055</name>
</gene>
<feature type="domain" description="Nudix hydrolase" evidence="3">
    <location>
        <begin position="67"/>
        <end position="194"/>
    </location>
</feature>
<dbReference type="CDD" id="cd03673">
    <property type="entry name" value="NUDIX_Ap6A_hydrolase"/>
    <property type="match status" value="1"/>
</dbReference>
<dbReference type="PROSITE" id="PS00893">
    <property type="entry name" value="NUDIX_BOX"/>
    <property type="match status" value="1"/>
</dbReference>
<dbReference type="PANTHER" id="PTHR43046:SF14">
    <property type="entry name" value="MUTT_NUDIX FAMILY PROTEIN"/>
    <property type="match status" value="1"/>
</dbReference>
<organism evidence="4 5">
    <name type="scientific">Urechidicola vernalis</name>
    <dbReference type="NCBI Taxonomy" id="3075600"/>
    <lineage>
        <taxon>Bacteria</taxon>
        <taxon>Pseudomonadati</taxon>
        <taxon>Bacteroidota</taxon>
        <taxon>Flavobacteriia</taxon>
        <taxon>Flavobacteriales</taxon>
        <taxon>Flavobacteriaceae</taxon>
        <taxon>Urechidicola</taxon>
    </lineage>
</organism>
<proteinExistence type="predicted"/>
<sequence length="194" mass="22950">MYTIFIEDIPIYLTENIDFSSKNNFYSKDEITIENLLKLAKSKTVSSIYLYHNDLKELWKEFKWFFKIEKAAGGKVNNEKGEILFIYRFDKWDLPKGKIEKREKKKEAAIREVEEECGISGLEIIEKLPKTYHVFQRNGRETLKITYWYAMKTKFNGELTAQEEEGITDVVFKNKDEIAEALQNTYGNIQLLFN</sequence>
<dbReference type="EMBL" id="JAVRHV010000001">
    <property type="protein sequence ID" value="MDT0552412.1"/>
    <property type="molecule type" value="Genomic_DNA"/>
</dbReference>
<accession>A0ABU2Y2I6</accession>
<evidence type="ECO:0000256" key="1">
    <source>
        <dbReference type="ARBA" id="ARBA00001946"/>
    </source>
</evidence>
<dbReference type="Pfam" id="PF00293">
    <property type="entry name" value="NUDIX"/>
    <property type="match status" value="1"/>
</dbReference>
<protein>
    <submittedName>
        <fullName evidence="4">NUDIX domain-containing protein</fullName>
    </submittedName>
</protein>
<reference evidence="4 5" key="1">
    <citation type="submission" date="2023-09" db="EMBL/GenBank/DDBJ databases">
        <authorList>
            <person name="Rey-Velasco X."/>
        </authorList>
    </citation>
    <scope>NUCLEOTIDE SEQUENCE [LARGE SCALE GENOMIC DNA]</scope>
    <source>
        <strain evidence="4 5">P050</strain>
    </source>
</reference>
<name>A0ABU2Y2I6_9FLAO</name>
<keyword evidence="2" id="KW-0378">Hydrolase</keyword>
<dbReference type="PROSITE" id="PS51462">
    <property type="entry name" value="NUDIX"/>
    <property type="match status" value="1"/>
</dbReference>
<dbReference type="InterPro" id="IPR015797">
    <property type="entry name" value="NUDIX_hydrolase-like_dom_sf"/>
</dbReference>
<dbReference type="PANTHER" id="PTHR43046">
    <property type="entry name" value="GDP-MANNOSE MANNOSYL HYDROLASE"/>
    <property type="match status" value="1"/>
</dbReference>
<dbReference type="Gene3D" id="3.90.79.10">
    <property type="entry name" value="Nucleoside Triphosphate Pyrophosphohydrolase"/>
    <property type="match status" value="1"/>
</dbReference>
<dbReference type="InterPro" id="IPR020084">
    <property type="entry name" value="NUDIX_hydrolase_CS"/>
</dbReference>
<comment type="caution">
    <text evidence="4">The sequence shown here is derived from an EMBL/GenBank/DDBJ whole genome shotgun (WGS) entry which is preliminary data.</text>
</comment>
<dbReference type="RefSeq" id="WP_311592275.1">
    <property type="nucleotide sequence ID" value="NZ_JAVRHV010000001.1"/>
</dbReference>
<evidence type="ECO:0000259" key="3">
    <source>
        <dbReference type="PROSITE" id="PS51462"/>
    </source>
</evidence>
<dbReference type="Proteomes" id="UP001252186">
    <property type="component" value="Unassembled WGS sequence"/>
</dbReference>
<comment type="cofactor">
    <cofactor evidence="1">
        <name>Mg(2+)</name>
        <dbReference type="ChEBI" id="CHEBI:18420"/>
    </cofactor>
</comment>
<keyword evidence="5" id="KW-1185">Reference proteome</keyword>
<dbReference type="SUPFAM" id="SSF55811">
    <property type="entry name" value="Nudix"/>
    <property type="match status" value="1"/>
</dbReference>
<dbReference type="InterPro" id="IPR000086">
    <property type="entry name" value="NUDIX_hydrolase_dom"/>
</dbReference>